<accession>A0A9P5YPB0</accession>
<evidence type="ECO:0000313" key="2">
    <source>
        <dbReference type="Proteomes" id="UP000807469"/>
    </source>
</evidence>
<name>A0A9P5YPB0_9AGAR</name>
<protein>
    <submittedName>
        <fullName evidence="1">Uncharacterized protein</fullName>
    </submittedName>
</protein>
<evidence type="ECO:0000313" key="1">
    <source>
        <dbReference type="EMBL" id="KAF9472541.1"/>
    </source>
</evidence>
<keyword evidence="2" id="KW-1185">Reference proteome</keyword>
<sequence length="114" mass="13032">MFLFAVVAVFVVVVIAIVACISLRFQSIRTSVGAPMKSQSNQQDYMTITRTNPEKEWKKIEDGAHTVECKSTVEVDVNVDVEVEVNVEVERREVGLRWRWTHHRLEDTRTGDGL</sequence>
<reference evidence="1" key="1">
    <citation type="submission" date="2020-11" db="EMBL/GenBank/DDBJ databases">
        <authorList>
            <consortium name="DOE Joint Genome Institute"/>
            <person name="Ahrendt S."/>
            <person name="Riley R."/>
            <person name="Andreopoulos W."/>
            <person name="Labutti K."/>
            <person name="Pangilinan J."/>
            <person name="Ruiz-Duenas F.J."/>
            <person name="Barrasa J.M."/>
            <person name="Sanchez-Garcia M."/>
            <person name="Camarero S."/>
            <person name="Miyauchi S."/>
            <person name="Serrano A."/>
            <person name="Linde D."/>
            <person name="Babiker R."/>
            <person name="Drula E."/>
            <person name="Ayuso-Fernandez I."/>
            <person name="Pacheco R."/>
            <person name="Padilla G."/>
            <person name="Ferreira P."/>
            <person name="Barriuso J."/>
            <person name="Kellner H."/>
            <person name="Castanera R."/>
            <person name="Alfaro M."/>
            <person name="Ramirez L."/>
            <person name="Pisabarro A.G."/>
            <person name="Kuo A."/>
            <person name="Tritt A."/>
            <person name="Lipzen A."/>
            <person name="He G."/>
            <person name="Yan M."/>
            <person name="Ng V."/>
            <person name="Cullen D."/>
            <person name="Martin F."/>
            <person name="Rosso M.-N."/>
            <person name="Henrissat B."/>
            <person name="Hibbett D."/>
            <person name="Martinez A.T."/>
            <person name="Grigoriev I.V."/>
        </authorList>
    </citation>
    <scope>NUCLEOTIDE SEQUENCE</scope>
    <source>
        <strain evidence="1">CIRM-BRFM 674</strain>
    </source>
</reference>
<dbReference type="Proteomes" id="UP000807469">
    <property type="component" value="Unassembled WGS sequence"/>
</dbReference>
<proteinExistence type="predicted"/>
<gene>
    <name evidence="1" type="ORF">BDN70DRAFT_886899</name>
</gene>
<organism evidence="1 2">
    <name type="scientific">Pholiota conissans</name>
    <dbReference type="NCBI Taxonomy" id="109636"/>
    <lineage>
        <taxon>Eukaryota</taxon>
        <taxon>Fungi</taxon>
        <taxon>Dikarya</taxon>
        <taxon>Basidiomycota</taxon>
        <taxon>Agaricomycotina</taxon>
        <taxon>Agaricomycetes</taxon>
        <taxon>Agaricomycetidae</taxon>
        <taxon>Agaricales</taxon>
        <taxon>Agaricineae</taxon>
        <taxon>Strophariaceae</taxon>
        <taxon>Pholiota</taxon>
    </lineage>
</organism>
<dbReference type="EMBL" id="MU155524">
    <property type="protein sequence ID" value="KAF9472541.1"/>
    <property type="molecule type" value="Genomic_DNA"/>
</dbReference>
<comment type="caution">
    <text evidence="1">The sequence shown here is derived from an EMBL/GenBank/DDBJ whole genome shotgun (WGS) entry which is preliminary data.</text>
</comment>
<dbReference type="AlphaFoldDB" id="A0A9P5YPB0"/>